<comment type="caution">
    <text evidence="1">The sequence shown here is derived from an EMBL/GenBank/DDBJ whole genome shotgun (WGS) entry which is preliminary data.</text>
</comment>
<reference evidence="1" key="1">
    <citation type="journal article" date="2014" name="Nucleic Acids Res.">
        <title>The evolutionary dynamics of variant antigen genes in Babesia reveal a history of genomic innovation underlying host-parasite interaction.</title>
        <authorList>
            <person name="Jackson A.P."/>
            <person name="Otto T.D."/>
            <person name="Darby A."/>
            <person name="Ramaprasad A."/>
            <person name="Xia D."/>
            <person name="Echaide I.E."/>
            <person name="Farber M."/>
            <person name="Gahlot S."/>
            <person name="Gamble J."/>
            <person name="Gupta D."/>
            <person name="Gupta Y."/>
            <person name="Jackson L."/>
            <person name="Malandrin L."/>
            <person name="Malas T.B."/>
            <person name="Moussa E."/>
            <person name="Nair M."/>
            <person name="Reid A.J."/>
            <person name="Sanders M."/>
            <person name="Sharma J."/>
            <person name="Tracey A."/>
            <person name="Quail M.A."/>
            <person name="Weir W."/>
            <person name="Wastling J.M."/>
            <person name="Hall N."/>
            <person name="Willadsen P."/>
            <person name="Lingelbach K."/>
            <person name="Shiels B."/>
            <person name="Tait A."/>
            <person name="Berriman M."/>
            <person name="Allred D.R."/>
            <person name="Pain A."/>
        </authorList>
    </citation>
    <scope>NUCLEOTIDE SEQUENCE</scope>
    <source>
        <strain evidence="1">1802A</strain>
    </source>
</reference>
<keyword evidence="2" id="KW-1185">Reference proteome</keyword>
<proteinExistence type="predicted"/>
<dbReference type="Proteomes" id="UP001195914">
    <property type="component" value="Unassembled WGS sequence"/>
</dbReference>
<protein>
    <submittedName>
        <fullName evidence="1">Variant erythrocyte surface antigen-1 family protein</fullName>
    </submittedName>
</protein>
<evidence type="ECO:0000313" key="2">
    <source>
        <dbReference type="Proteomes" id="UP001195914"/>
    </source>
</evidence>
<evidence type="ECO:0000313" key="1">
    <source>
        <dbReference type="EMBL" id="KAK1940741.1"/>
    </source>
</evidence>
<dbReference type="EMBL" id="JAHBMH010000002">
    <property type="protein sequence ID" value="KAK1940741.1"/>
    <property type="molecule type" value="Genomic_DNA"/>
</dbReference>
<sequence length="792" mass="85808">MSFRMSSASGTSGLLRCPKNLKECMDWLLCIHGQGKISELASAVQNVLGDSHFDSNDLTQLVHGLCLFLGYPSCVCSLKANVDKSLQYISGKLKGDFKAVQSCVSITTLNLNCSSCQSKNILCKCCVISCIKAVKKCKCVKNTSNSCQCKDPKGKCCKDVLSGLEACLSLLNLKTDMAACDCDGQKCCNNGVCTNGSCDLCSPKKFPDNAMTGLGICPMNPRKLAQKLEKFFGTNTVGSQDCSCTCNGSSPSCCCLACPDQTCSSQKSCFCLPNSKCSCDKAPKKPSPCPRKKFCMAIQNVKVLADSTEMTCCEGGKSCHCALEGSSKCSGSALNCCVVEDKSGSGSPAYYHSLKCLIRRLVKFFNGLSLDSSKKDCSKLCCELLCVLKTCEFLKKLFNDSKKWAGKKSCGKCSKGKGSGGNCLGSRITSSKCCNGTISGCKSPNCCQGCPECNAIKLGKALQKLQYSGPCGLDLYRVLNDFLNFCCNVFWPYVDKKEVKGKIEDARKKCLSGCSQKTGKPCSCSDCDGCKALRGHNDIMAMLRHGYVSSYVNSKWNSLCHGPSCPCQGSFPLSGSACPPGGCCPDCPQRKAAKIFLGMLPCLYYGLKILHARSKYGSGFAGWHDISILSDKPSSDLAKFLKAWGYDLRPLISKKGSEFFSLLENLFSSGSLNSLFETSKKYFSMNVFTPDPSKSLSPPKDPSTVRQMLLWLYGLRFQKHFSELVENCKSLCSPFGNSFHPDAFCYYIHTCCFLLPVAIISLIEDSLSITSLHSEFSKFSYPSDPSKLLKTL</sequence>
<name>A0AAD9GMP6_BABDI</name>
<organism evidence="1 2">
    <name type="scientific">Babesia divergens</name>
    <dbReference type="NCBI Taxonomy" id="32595"/>
    <lineage>
        <taxon>Eukaryota</taxon>
        <taxon>Sar</taxon>
        <taxon>Alveolata</taxon>
        <taxon>Apicomplexa</taxon>
        <taxon>Aconoidasida</taxon>
        <taxon>Piroplasmida</taxon>
        <taxon>Babesiidae</taxon>
        <taxon>Babesia</taxon>
    </lineage>
</organism>
<gene>
    <name evidence="1" type="ORF">X943_001766</name>
</gene>
<reference evidence="1" key="2">
    <citation type="submission" date="2021-05" db="EMBL/GenBank/DDBJ databases">
        <authorList>
            <person name="Pain A."/>
        </authorList>
    </citation>
    <scope>NUCLEOTIDE SEQUENCE</scope>
    <source>
        <strain evidence="1">1802A</strain>
    </source>
</reference>
<dbReference type="AlphaFoldDB" id="A0AAD9GMP6"/>
<accession>A0AAD9GMP6</accession>